<sequence>MCISKRKRNEETRRFDTFVEAATVYHSICKANVSFTSFPKFFTIPNQTPWPTHLRGIKLNTAQVRTHYKNGTLHPDTIASLQAINFVFDVNELKWELKLIALKTYKQLYGDLCIPQDFRIPSNDDKWPKDLWGMRLGLAVRSIRQKTEATSPRYAQLSELGFVWNVLELSWETKILALATYKSLFGNLLVAYSFKVPKKATWPKETWDLKLGHAVHNIRQNVLDMLPERKQQLDALGFVWDYLELSWEAKLTALRTYKELYGNLNVPYGFIVPSHDDKGVWPKETWGMKLGHAVHNIRQNTKELSTSRKDQLNSIDFVWSSSVLSIDIKLLALQVYYRLYGHLNVPTGFRVPKDDMKWPKKTWQLQLADIIDEIYRNKTQLTPKQKQTLESIEFSWQTDEVKEEYTISMETISICDGFPLLKRLRHIHVAS</sequence>
<feature type="domain" description="Helicase-associated" evidence="1">
    <location>
        <begin position="244"/>
        <end position="317"/>
    </location>
</feature>
<dbReference type="OrthoDB" id="58760at2759"/>
<accession>A0A1W0A2T6</accession>
<reference evidence="2 3" key="1">
    <citation type="journal article" date="2014" name="Genome Biol. Evol.">
        <title>The secreted proteins of Achlya hypogyna and Thraustotheca clavata identify the ancestral oomycete secretome and reveal gene acquisitions by horizontal gene transfer.</title>
        <authorList>
            <person name="Misner I."/>
            <person name="Blouin N."/>
            <person name="Leonard G."/>
            <person name="Richards T.A."/>
            <person name="Lane C.E."/>
        </authorList>
    </citation>
    <scope>NUCLEOTIDE SEQUENCE [LARGE SCALE GENOMIC DNA]</scope>
    <source>
        <strain evidence="2 3">ATCC 34112</strain>
    </source>
</reference>
<protein>
    <recommendedName>
        <fullName evidence="1">Helicase-associated domain-containing protein</fullName>
    </recommendedName>
</protein>
<evidence type="ECO:0000313" key="2">
    <source>
        <dbReference type="EMBL" id="OQS04350.1"/>
    </source>
</evidence>
<feature type="domain" description="Helicase-associated" evidence="1">
    <location>
        <begin position="92"/>
        <end position="162"/>
    </location>
</feature>
<organism evidence="2 3">
    <name type="scientific">Thraustotheca clavata</name>
    <dbReference type="NCBI Taxonomy" id="74557"/>
    <lineage>
        <taxon>Eukaryota</taxon>
        <taxon>Sar</taxon>
        <taxon>Stramenopiles</taxon>
        <taxon>Oomycota</taxon>
        <taxon>Saprolegniomycetes</taxon>
        <taxon>Saprolegniales</taxon>
        <taxon>Achlyaceae</taxon>
        <taxon>Thraustotheca</taxon>
    </lineage>
</organism>
<feature type="domain" description="Helicase-associated" evidence="1">
    <location>
        <begin position="168"/>
        <end position="238"/>
    </location>
</feature>
<evidence type="ECO:0000259" key="1">
    <source>
        <dbReference type="Pfam" id="PF03457"/>
    </source>
</evidence>
<proteinExistence type="predicted"/>
<dbReference type="AlphaFoldDB" id="A0A1W0A2T6"/>
<comment type="caution">
    <text evidence="2">The sequence shown here is derived from an EMBL/GenBank/DDBJ whole genome shotgun (WGS) entry which is preliminary data.</text>
</comment>
<dbReference type="InterPro" id="IPR005114">
    <property type="entry name" value="Helicase_assoc"/>
</dbReference>
<dbReference type="EMBL" id="JNBS01000630">
    <property type="protein sequence ID" value="OQS04350.1"/>
    <property type="molecule type" value="Genomic_DNA"/>
</dbReference>
<evidence type="ECO:0000313" key="3">
    <source>
        <dbReference type="Proteomes" id="UP000243217"/>
    </source>
</evidence>
<gene>
    <name evidence="2" type="ORF">THRCLA_03401</name>
</gene>
<dbReference type="Pfam" id="PF03457">
    <property type="entry name" value="HA"/>
    <property type="match status" value="3"/>
</dbReference>
<keyword evidence="3" id="KW-1185">Reference proteome</keyword>
<name>A0A1W0A2T6_9STRA</name>
<dbReference type="PANTHER" id="PTHR37066">
    <property type="entry name" value="HELICASE-ASSOCIATED"/>
    <property type="match status" value="1"/>
</dbReference>
<dbReference type="PANTHER" id="PTHR37066:SF1">
    <property type="entry name" value="LNS2_PITP DOMAIN-CONTAINING PROTEIN"/>
    <property type="match status" value="1"/>
</dbReference>
<dbReference type="STRING" id="74557.A0A1W0A2T6"/>
<dbReference type="Proteomes" id="UP000243217">
    <property type="component" value="Unassembled WGS sequence"/>
</dbReference>